<evidence type="ECO:0000256" key="7">
    <source>
        <dbReference type="ARBA" id="ARBA00022989"/>
    </source>
</evidence>
<evidence type="ECO:0000256" key="6">
    <source>
        <dbReference type="ARBA" id="ARBA00022968"/>
    </source>
</evidence>
<keyword evidence="8" id="KW-0333">Golgi apparatus</keyword>
<sequence length="516" mass="59645">MLPRCFRKLQLDIRDDFRVERINKELVDYDDIVLADYEDTLVNFARMTVKYLRWMSAFCNKYRGFCPLLTCDMLMRKRGLVIGVLVGGLFIVSVISLHQLKQMSHSKIKSNLLMPTHASCKWPPNMPEDIKSAEGEYNITLCVRLNANTTIRNTPNRYPLADLFRGIKTPRKVSFEDLKRLPRRFWKLVKYPQVYHAYPQDVPLKKIVEATKAGLPVSDIPEYNFPIRILKTSAKVCARDTQHDLVIVVKSGNLGWDARTAFRAFMQREEARSPQIKAGVVFSLGMPRKHGGRIFNRDGHIISLDGKNGDRLEEYDGKADLVMERIKQEIDQFDDILLGDYEDTYFNLTWKTVTNLRWLSAFCNKHHANAFMIIDDDHRMNLSLVAEFLKSTSAETLRKSIFGDIAVNGPPRRTPSKRWFQSYGECPWDSMTPYPRGFSQFIGADIVDDMAIASAYTRYNYAPEDVFLGMVAFKLGIDLRNEVSMFNHRLFNVTLLKTHQPMVAMSQFFERDLLTN</sequence>
<keyword evidence="7 10" id="KW-1133">Transmembrane helix</keyword>
<evidence type="ECO:0000256" key="8">
    <source>
        <dbReference type="ARBA" id="ARBA00023034"/>
    </source>
</evidence>
<evidence type="ECO:0000256" key="1">
    <source>
        <dbReference type="ARBA" id="ARBA00004323"/>
    </source>
</evidence>
<comment type="similarity">
    <text evidence="2">Belongs to the glycosyltransferase 31 family.</text>
</comment>
<evidence type="ECO:0000256" key="9">
    <source>
        <dbReference type="ARBA" id="ARBA00023136"/>
    </source>
</evidence>
<reference evidence="11 12" key="1">
    <citation type="submission" date="2018-10" db="EMBL/GenBank/DDBJ databases">
        <authorList>
            <consortium name="Pathogen Informatics"/>
        </authorList>
    </citation>
    <scope>NUCLEOTIDE SEQUENCE [LARGE SCALE GENOMIC DNA]</scope>
</reference>
<evidence type="ECO:0000313" key="11">
    <source>
        <dbReference type="EMBL" id="VDD78315.1"/>
    </source>
</evidence>
<dbReference type="InterPro" id="IPR002659">
    <property type="entry name" value="Glyco_trans_31"/>
</dbReference>
<evidence type="ECO:0000256" key="3">
    <source>
        <dbReference type="ARBA" id="ARBA00022676"/>
    </source>
</evidence>
<evidence type="ECO:0000256" key="10">
    <source>
        <dbReference type="SAM" id="Phobius"/>
    </source>
</evidence>
<evidence type="ECO:0008006" key="13">
    <source>
        <dbReference type="Google" id="ProtNLM"/>
    </source>
</evidence>
<keyword evidence="12" id="KW-1185">Reference proteome</keyword>
<keyword evidence="9 10" id="KW-0472">Membrane</keyword>
<name>A0A0R3UBL9_MESCO</name>
<keyword evidence="5 10" id="KW-0812">Transmembrane</keyword>
<comment type="subcellular location">
    <subcellularLocation>
        <location evidence="1">Golgi apparatus membrane</location>
        <topology evidence="1">Single-pass type II membrane protein</topology>
    </subcellularLocation>
</comment>
<dbReference type="GO" id="GO:0008194">
    <property type="term" value="F:UDP-glycosyltransferase activity"/>
    <property type="evidence" value="ECO:0007669"/>
    <property type="project" value="TreeGrafter"/>
</dbReference>
<dbReference type="PANTHER" id="PTHR11214:SF349">
    <property type="entry name" value="BETA-1,3-GALACTOSYLTRANSFERASE BRN"/>
    <property type="match status" value="1"/>
</dbReference>
<dbReference type="GO" id="GO:0000139">
    <property type="term" value="C:Golgi membrane"/>
    <property type="evidence" value="ECO:0007669"/>
    <property type="project" value="UniProtKB-SubCell"/>
</dbReference>
<evidence type="ECO:0000313" key="12">
    <source>
        <dbReference type="Proteomes" id="UP000267029"/>
    </source>
</evidence>
<evidence type="ECO:0000256" key="4">
    <source>
        <dbReference type="ARBA" id="ARBA00022679"/>
    </source>
</evidence>
<keyword evidence="6" id="KW-0735">Signal-anchor</keyword>
<dbReference type="Pfam" id="PF01762">
    <property type="entry name" value="Galactosyl_T"/>
    <property type="match status" value="1"/>
</dbReference>
<keyword evidence="4" id="KW-0808">Transferase</keyword>
<accession>A0A0R3UBL9</accession>
<dbReference type="GO" id="GO:0016758">
    <property type="term" value="F:hexosyltransferase activity"/>
    <property type="evidence" value="ECO:0007669"/>
    <property type="project" value="InterPro"/>
</dbReference>
<keyword evidence="3" id="KW-0328">Glycosyltransferase</keyword>
<dbReference type="PANTHER" id="PTHR11214">
    <property type="entry name" value="BETA-1,3-N-ACETYLGLUCOSAMINYLTRANSFERASE"/>
    <property type="match status" value="1"/>
</dbReference>
<evidence type="ECO:0000256" key="2">
    <source>
        <dbReference type="ARBA" id="ARBA00008661"/>
    </source>
</evidence>
<protein>
    <recommendedName>
        <fullName evidence="13">Hexosyltransferase</fullName>
    </recommendedName>
</protein>
<proteinExistence type="inferred from homology"/>
<dbReference type="EMBL" id="UXSR01001483">
    <property type="protein sequence ID" value="VDD78315.1"/>
    <property type="molecule type" value="Genomic_DNA"/>
</dbReference>
<dbReference type="Proteomes" id="UP000267029">
    <property type="component" value="Unassembled WGS sequence"/>
</dbReference>
<organism evidence="11 12">
    <name type="scientific">Mesocestoides corti</name>
    <name type="common">Flatworm</name>
    <dbReference type="NCBI Taxonomy" id="53468"/>
    <lineage>
        <taxon>Eukaryota</taxon>
        <taxon>Metazoa</taxon>
        <taxon>Spiralia</taxon>
        <taxon>Lophotrochozoa</taxon>
        <taxon>Platyhelminthes</taxon>
        <taxon>Cestoda</taxon>
        <taxon>Eucestoda</taxon>
        <taxon>Cyclophyllidea</taxon>
        <taxon>Mesocestoididae</taxon>
        <taxon>Mesocestoides</taxon>
    </lineage>
</organism>
<gene>
    <name evidence="11" type="ORF">MCOS_LOCUS4318</name>
</gene>
<dbReference type="GO" id="GO:0006493">
    <property type="term" value="P:protein O-linked glycosylation"/>
    <property type="evidence" value="ECO:0007669"/>
    <property type="project" value="TreeGrafter"/>
</dbReference>
<evidence type="ECO:0000256" key="5">
    <source>
        <dbReference type="ARBA" id="ARBA00022692"/>
    </source>
</evidence>
<dbReference type="AlphaFoldDB" id="A0A0R3UBL9"/>
<dbReference type="OrthoDB" id="5957813at2759"/>
<feature type="transmembrane region" description="Helical" evidence="10">
    <location>
        <begin position="80"/>
        <end position="100"/>
    </location>
</feature>